<evidence type="ECO:0000313" key="2">
    <source>
        <dbReference type="EMBL" id="KAG7593458.1"/>
    </source>
</evidence>
<dbReference type="GO" id="GO:0004523">
    <property type="term" value="F:RNA-DNA hybrid ribonuclease activity"/>
    <property type="evidence" value="ECO:0007669"/>
    <property type="project" value="InterPro"/>
</dbReference>
<dbReference type="Proteomes" id="UP000694240">
    <property type="component" value="Chromosome 6"/>
</dbReference>
<dbReference type="PROSITE" id="PS50879">
    <property type="entry name" value="RNASE_H_1"/>
    <property type="match status" value="1"/>
</dbReference>
<dbReference type="Pfam" id="PF13456">
    <property type="entry name" value="RVT_3"/>
    <property type="match status" value="1"/>
</dbReference>
<organism evidence="2 3">
    <name type="scientific">Arabidopsis thaliana x Arabidopsis arenosa</name>
    <dbReference type="NCBI Taxonomy" id="1240361"/>
    <lineage>
        <taxon>Eukaryota</taxon>
        <taxon>Viridiplantae</taxon>
        <taxon>Streptophyta</taxon>
        <taxon>Embryophyta</taxon>
        <taxon>Tracheophyta</taxon>
        <taxon>Spermatophyta</taxon>
        <taxon>Magnoliopsida</taxon>
        <taxon>eudicotyledons</taxon>
        <taxon>Gunneridae</taxon>
        <taxon>Pentapetalae</taxon>
        <taxon>rosids</taxon>
        <taxon>malvids</taxon>
        <taxon>Brassicales</taxon>
        <taxon>Brassicaceae</taxon>
        <taxon>Camelineae</taxon>
        <taxon>Arabidopsis</taxon>
    </lineage>
</organism>
<comment type="caution">
    <text evidence="2">The sequence shown here is derived from an EMBL/GenBank/DDBJ whole genome shotgun (WGS) entry which is preliminary data.</text>
</comment>
<dbReference type="CDD" id="cd06222">
    <property type="entry name" value="RNase_H_like"/>
    <property type="match status" value="1"/>
</dbReference>
<gene>
    <name evidence="2" type="ORF">ISN45_Aa01g022510</name>
</gene>
<dbReference type="AlphaFoldDB" id="A0A8T2C079"/>
<dbReference type="PANTHER" id="PTHR47723">
    <property type="entry name" value="OS05G0353850 PROTEIN"/>
    <property type="match status" value="1"/>
</dbReference>
<proteinExistence type="predicted"/>
<evidence type="ECO:0000313" key="3">
    <source>
        <dbReference type="Proteomes" id="UP000694240"/>
    </source>
</evidence>
<name>A0A8T2C079_9BRAS</name>
<dbReference type="InterPro" id="IPR002156">
    <property type="entry name" value="RNaseH_domain"/>
</dbReference>
<reference evidence="2 3" key="1">
    <citation type="submission" date="2020-12" db="EMBL/GenBank/DDBJ databases">
        <title>Concerted genomic and epigenomic changes stabilize Arabidopsis allopolyploids.</title>
        <authorList>
            <person name="Chen Z."/>
        </authorList>
    </citation>
    <scope>NUCLEOTIDE SEQUENCE [LARGE SCALE GENOMIC DNA]</scope>
    <source>
        <strain evidence="2">Allo738</strain>
        <tissue evidence="2">Leaf</tissue>
    </source>
</reference>
<sequence>MKLNTDGASKGNPGLAAAGRVLRDGDGRWCGGFAVNLGKCSTPLAELWGVYYGLYIVWERRVPYVTLEVDSELVVGFLKTGIRDSYPLSFLAFIFFVSTPTEVASIVRDDALGSTRPKMIPL</sequence>
<dbReference type="EMBL" id="JAEFBK010000006">
    <property type="protein sequence ID" value="KAG7593458.1"/>
    <property type="molecule type" value="Genomic_DNA"/>
</dbReference>
<dbReference type="InterPro" id="IPR053151">
    <property type="entry name" value="RNase_H-like"/>
</dbReference>
<evidence type="ECO:0000259" key="1">
    <source>
        <dbReference type="PROSITE" id="PS50879"/>
    </source>
</evidence>
<protein>
    <submittedName>
        <fullName evidence="2">Ribonuclease H domain</fullName>
    </submittedName>
</protein>
<dbReference type="GO" id="GO:0003676">
    <property type="term" value="F:nucleic acid binding"/>
    <property type="evidence" value="ECO:0007669"/>
    <property type="project" value="InterPro"/>
</dbReference>
<feature type="domain" description="RNase H type-1" evidence="1">
    <location>
        <begin position="1"/>
        <end position="122"/>
    </location>
</feature>
<keyword evidence="3" id="KW-1185">Reference proteome</keyword>
<dbReference type="PANTHER" id="PTHR47723:SF13">
    <property type="entry name" value="PUTATIVE-RELATED"/>
    <property type="match status" value="1"/>
</dbReference>
<accession>A0A8T2C079</accession>
<dbReference type="InterPro" id="IPR044730">
    <property type="entry name" value="RNase_H-like_dom_plant"/>
</dbReference>